<dbReference type="STRING" id="1221996.QY95_01678"/>
<proteinExistence type="predicted"/>
<dbReference type="OrthoDB" id="9811610at2"/>
<evidence type="ECO:0000313" key="3">
    <source>
        <dbReference type="Proteomes" id="UP000031563"/>
    </source>
</evidence>
<comment type="caution">
    <text evidence="2">The sequence shown here is derived from an EMBL/GenBank/DDBJ whole genome shotgun (WGS) entry which is preliminary data.</text>
</comment>
<dbReference type="Proteomes" id="UP000031563">
    <property type="component" value="Unassembled WGS sequence"/>
</dbReference>
<keyword evidence="3" id="KW-1185">Reference proteome</keyword>
<protein>
    <recommendedName>
        <fullName evidence="4">DUF2905 domain-containing protein</fullName>
    </recommendedName>
</protein>
<feature type="transmembrane region" description="Helical" evidence="1">
    <location>
        <begin position="45"/>
        <end position="64"/>
    </location>
</feature>
<accession>A0A0F5ID85</accession>
<dbReference type="RefSeq" id="WP_039235613.1">
    <property type="nucleotide sequence ID" value="NZ_JWIQ02000054.1"/>
</dbReference>
<evidence type="ECO:0000313" key="2">
    <source>
        <dbReference type="EMBL" id="KKB43433.1"/>
    </source>
</evidence>
<keyword evidence="1" id="KW-0812">Transmembrane</keyword>
<organism evidence="2 3">
    <name type="scientific">Bacillus thermotolerans</name>
    <name type="common">Quasibacillus thermotolerans</name>
    <dbReference type="NCBI Taxonomy" id="1221996"/>
    <lineage>
        <taxon>Bacteria</taxon>
        <taxon>Bacillati</taxon>
        <taxon>Bacillota</taxon>
        <taxon>Bacilli</taxon>
        <taxon>Bacillales</taxon>
        <taxon>Bacillaceae</taxon>
        <taxon>Bacillus</taxon>
    </lineage>
</organism>
<dbReference type="InterPro" id="IPR021320">
    <property type="entry name" value="DUF2905"/>
</dbReference>
<keyword evidence="1" id="KW-1133">Transmembrane helix</keyword>
<dbReference type="Pfam" id="PF11146">
    <property type="entry name" value="DUF2905"/>
    <property type="match status" value="1"/>
</dbReference>
<keyword evidence="1" id="KW-0472">Membrane</keyword>
<feature type="transmembrane region" description="Helical" evidence="1">
    <location>
        <begin position="7"/>
        <end position="25"/>
    </location>
</feature>
<gene>
    <name evidence="2" type="ORF">QY95_01678</name>
</gene>
<dbReference type="PANTHER" id="PTHR36443">
    <property type="entry name" value="BSR5223 PROTEIN"/>
    <property type="match status" value="1"/>
</dbReference>
<dbReference type="AlphaFoldDB" id="A0A0F5ID85"/>
<dbReference type="PANTHER" id="PTHR36443:SF1">
    <property type="entry name" value="BSR5223 PROTEIN"/>
    <property type="match status" value="1"/>
</dbReference>
<reference evidence="2" key="1">
    <citation type="submission" date="2015-02" db="EMBL/GenBank/DDBJ databases">
        <title>Genome Assembly of Bacillaceae bacterium MTCC 8252.</title>
        <authorList>
            <person name="Verma A."/>
            <person name="Khatri I."/>
            <person name="Mual P."/>
            <person name="Subramanian S."/>
            <person name="Krishnamurthi S."/>
        </authorList>
    </citation>
    <scope>NUCLEOTIDE SEQUENCE [LARGE SCALE GENOMIC DNA]</scope>
    <source>
        <strain evidence="2">MTCC 8252</strain>
    </source>
</reference>
<accession>A0A0F5HMG0</accession>
<dbReference type="EMBL" id="JWIR02000003">
    <property type="protein sequence ID" value="KKB43433.1"/>
    <property type="molecule type" value="Genomic_DNA"/>
</dbReference>
<sequence length="68" mass="7505">MSGIGKMLMIVGAVVFVAGLIMQFVKIGKLPGDIVFKKGNTTFYFPIMTSIIVSVVLSFLFYIIGKWK</sequence>
<evidence type="ECO:0008006" key="4">
    <source>
        <dbReference type="Google" id="ProtNLM"/>
    </source>
</evidence>
<name>A0A0F5ID85_BACTR</name>
<evidence type="ECO:0000256" key="1">
    <source>
        <dbReference type="SAM" id="Phobius"/>
    </source>
</evidence>